<evidence type="ECO:0000259" key="8">
    <source>
        <dbReference type="PROSITE" id="PS51754"/>
    </source>
</evidence>
<dbReference type="GO" id="GO:0005634">
    <property type="term" value="C:nucleus"/>
    <property type="evidence" value="ECO:0007669"/>
    <property type="project" value="UniProtKB-SubCell"/>
</dbReference>
<evidence type="ECO:0000256" key="7">
    <source>
        <dbReference type="SAM" id="MobiDB-lite"/>
    </source>
</evidence>
<keyword evidence="5 6" id="KW-0539">Nucleus</keyword>
<dbReference type="InterPro" id="IPR006458">
    <property type="entry name" value="Ovate_C"/>
</dbReference>
<feature type="compositionally biased region" description="Basic residues" evidence="7">
    <location>
        <begin position="219"/>
        <end position="239"/>
    </location>
</feature>
<feature type="region of interest" description="Disordered" evidence="7">
    <location>
        <begin position="206"/>
        <end position="239"/>
    </location>
</feature>
<dbReference type="Proteomes" id="UP000652761">
    <property type="component" value="Unassembled WGS sequence"/>
</dbReference>
<keyword evidence="4 6" id="KW-0804">Transcription</keyword>
<protein>
    <recommendedName>
        <fullName evidence="6">Transcription repressor</fullName>
    </recommendedName>
    <alternativeName>
        <fullName evidence="6">Ovate family protein</fullName>
    </alternativeName>
</protein>
<dbReference type="PANTHER" id="PTHR33057:SF70">
    <property type="entry name" value="TRANSCRIPTION REPRESSOR-RELATED"/>
    <property type="match status" value="1"/>
</dbReference>
<evidence type="ECO:0000256" key="6">
    <source>
        <dbReference type="RuleBase" id="RU367028"/>
    </source>
</evidence>
<dbReference type="Pfam" id="PF04844">
    <property type="entry name" value="Ovate"/>
    <property type="match status" value="1"/>
</dbReference>
<comment type="function">
    <text evidence="6">Transcriptional repressor that regulates multiple aspects of plant growth and development.</text>
</comment>
<dbReference type="GO" id="GO:0045892">
    <property type="term" value="P:negative regulation of DNA-templated transcription"/>
    <property type="evidence" value="ECO:0007669"/>
    <property type="project" value="UniProtKB-UniRule"/>
</dbReference>
<dbReference type="EMBL" id="NMUH01004032">
    <property type="protein sequence ID" value="MQM08102.1"/>
    <property type="molecule type" value="Genomic_DNA"/>
</dbReference>
<proteinExistence type="predicted"/>
<feature type="compositionally biased region" description="Basic residues" evidence="7">
    <location>
        <begin position="40"/>
        <end position="53"/>
    </location>
</feature>
<keyword evidence="10" id="KW-1185">Reference proteome</keyword>
<evidence type="ECO:0000256" key="5">
    <source>
        <dbReference type="ARBA" id="ARBA00023242"/>
    </source>
</evidence>
<evidence type="ECO:0000256" key="3">
    <source>
        <dbReference type="ARBA" id="ARBA00023015"/>
    </source>
</evidence>
<sequence length="239" mass="26483">MSSSGKKKFLMRHPVVVDLGCSCRRTKLSSLFSSGQQKSSKLKPHSTPKHHHPLSSYYPFSPSATTTTTIATSPWETSRHPSSTSTTTTSFYDEDTSSPSSNHAAAAWSRTKEQPPPKKKQQQQQRRGAKAGRVGESVAVVKESDDPYVDFRESMLQMILEKEIYAWDDLRELLDRFLALNSPYHHDVIVRAFAEIWNGVFSSAAPSSSSVAGACGRQGRPRGHNAGARRRPLHVSRDA</sequence>
<dbReference type="PROSITE" id="PS51754">
    <property type="entry name" value="OVATE"/>
    <property type="match status" value="1"/>
</dbReference>
<organism evidence="9 10">
    <name type="scientific">Colocasia esculenta</name>
    <name type="common">Wild taro</name>
    <name type="synonym">Arum esculentum</name>
    <dbReference type="NCBI Taxonomy" id="4460"/>
    <lineage>
        <taxon>Eukaryota</taxon>
        <taxon>Viridiplantae</taxon>
        <taxon>Streptophyta</taxon>
        <taxon>Embryophyta</taxon>
        <taxon>Tracheophyta</taxon>
        <taxon>Spermatophyta</taxon>
        <taxon>Magnoliopsida</taxon>
        <taxon>Liliopsida</taxon>
        <taxon>Araceae</taxon>
        <taxon>Aroideae</taxon>
        <taxon>Colocasieae</taxon>
        <taxon>Colocasia</taxon>
    </lineage>
</organism>
<comment type="subcellular location">
    <subcellularLocation>
        <location evidence="1 6">Nucleus</location>
    </subcellularLocation>
</comment>
<evidence type="ECO:0000256" key="2">
    <source>
        <dbReference type="ARBA" id="ARBA00022491"/>
    </source>
</evidence>
<evidence type="ECO:0000313" key="10">
    <source>
        <dbReference type="Proteomes" id="UP000652761"/>
    </source>
</evidence>
<reference evidence="9" key="1">
    <citation type="submission" date="2017-07" db="EMBL/GenBank/DDBJ databases">
        <title>Taro Niue Genome Assembly and Annotation.</title>
        <authorList>
            <person name="Atibalentja N."/>
            <person name="Keating K."/>
            <person name="Fields C.J."/>
        </authorList>
    </citation>
    <scope>NUCLEOTIDE SEQUENCE</scope>
    <source>
        <strain evidence="9">Niue_2</strain>
        <tissue evidence="9">Leaf</tissue>
    </source>
</reference>
<keyword evidence="2 6" id="KW-0678">Repressor</keyword>
<feature type="compositionally biased region" description="Low complexity" evidence="7">
    <location>
        <begin position="55"/>
        <end position="91"/>
    </location>
</feature>
<dbReference type="NCBIfam" id="TIGR01568">
    <property type="entry name" value="A_thal_3678"/>
    <property type="match status" value="1"/>
</dbReference>
<comment type="caution">
    <text evidence="9">The sequence shown here is derived from an EMBL/GenBank/DDBJ whole genome shotgun (WGS) entry which is preliminary data.</text>
</comment>
<feature type="region of interest" description="Disordered" evidence="7">
    <location>
        <begin position="32"/>
        <end position="136"/>
    </location>
</feature>
<accession>A0A843WD45</accession>
<gene>
    <name evidence="9" type="ORF">Taro_040953</name>
</gene>
<dbReference type="AlphaFoldDB" id="A0A843WD45"/>
<dbReference type="InterPro" id="IPR038933">
    <property type="entry name" value="Ovate"/>
</dbReference>
<dbReference type="PANTHER" id="PTHR33057">
    <property type="entry name" value="TRANSCRIPTION REPRESSOR OFP7-RELATED"/>
    <property type="match status" value="1"/>
</dbReference>
<evidence type="ECO:0000313" key="9">
    <source>
        <dbReference type="EMBL" id="MQM08102.1"/>
    </source>
</evidence>
<evidence type="ECO:0000256" key="1">
    <source>
        <dbReference type="ARBA" id="ARBA00004123"/>
    </source>
</evidence>
<dbReference type="OrthoDB" id="1928390at2759"/>
<evidence type="ECO:0000256" key="4">
    <source>
        <dbReference type="ARBA" id="ARBA00023163"/>
    </source>
</evidence>
<name>A0A843WD45_COLES</name>
<feature type="domain" description="OVATE" evidence="8">
    <location>
        <begin position="140"/>
        <end position="199"/>
    </location>
</feature>
<keyword evidence="3 6" id="KW-0805">Transcription regulation</keyword>